<comment type="caution">
    <text evidence="3">The sequence shown here is derived from an EMBL/GenBank/DDBJ whole genome shotgun (WGS) entry which is preliminary data.</text>
</comment>
<feature type="region of interest" description="Disordered" evidence="1">
    <location>
        <begin position="1"/>
        <end position="61"/>
    </location>
</feature>
<evidence type="ECO:0000256" key="2">
    <source>
        <dbReference type="SAM" id="Phobius"/>
    </source>
</evidence>
<proteinExistence type="predicted"/>
<sequence length="187" mass="21457">MSVVGSVYTSMDSSEIAEDRRAIGEKLRRHQQMQKHHSRRLGGYDEETEVGPVPPDAGREYNTVNDVEMQDQYAEQYENDQYEYDEDVNDSIGVLQKALCKEPSVISMHSDGRSQQMREDRMRRHTSTKTPIVDCSPMTFPRAGQKVPRSESRENTIKSICYIILCIGLLVSYAFFLESCKLMNYGI</sequence>
<evidence type="ECO:0000313" key="3">
    <source>
        <dbReference type="EMBL" id="GFH53464.1"/>
    </source>
</evidence>
<reference evidence="3 4" key="1">
    <citation type="journal article" date="2021" name="Sci. Rep.">
        <title>The genome of the diatom Chaetoceros tenuissimus carries an ancient integrated fragment of an extant virus.</title>
        <authorList>
            <person name="Hongo Y."/>
            <person name="Kimura K."/>
            <person name="Takaki Y."/>
            <person name="Yoshida Y."/>
            <person name="Baba S."/>
            <person name="Kobayashi G."/>
            <person name="Nagasaki K."/>
            <person name="Hano T."/>
            <person name="Tomaru Y."/>
        </authorList>
    </citation>
    <scope>NUCLEOTIDE SEQUENCE [LARGE SCALE GENOMIC DNA]</scope>
    <source>
        <strain evidence="3 4">NIES-3715</strain>
    </source>
</reference>
<feature type="compositionally biased region" description="Basic and acidic residues" evidence="1">
    <location>
        <begin position="17"/>
        <end position="26"/>
    </location>
</feature>
<keyword evidence="2" id="KW-0472">Membrane</keyword>
<name>A0AAD3H851_9STRA</name>
<keyword evidence="4" id="KW-1185">Reference proteome</keyword>
<feature type="compositionally biased region" description="Basic residues" evidence="1">
    <location>
        <begin position="27"/>
        <end position="40"/>
    </location>
</feature>
<evidence type="ECO:0000256" key="1">
    <source>
        <dbReference type="SAM" id="MobiDB-lite"/>
    </source>
</evidence>
<feature type="transmembrane region" description="Helical" evidence="2">
    <location>
        <begin position="159"/>
        <end position="177"/>
    </location>
</feature>
<keyword evidence="2" id="KW-1133">Transmembrane helix</keyword>
<dbReference type="EMBL" id="BLLK01000047">
    <property type="protein sequence ID" value="GFH53464.1"/>
    <property type="molecule type" value="Genomic_DNA"/>
</dbReference>
<evidence type="ECO:0000313" key="4">
    <source>
        <dbReference type="Proteomes" id="UP001054902"/>
    </source>
</evidence>
<organism evidence="3 4">
    <name type="scientific">Chaetoceros tenuissimus</name>
    <dbReference type="NCBI Taxonomy" id="426638"/>
    <lineage>
        <taxon>Eukaryota</taxon>
        <taxon>Sar</taxon>
        <taxon>Stramenopiles</taxon>
        <taxon>Ochrophyta</taxon>
        <taxon>Bacillariophyta</taxon>
        <taxon>Coscinodiscophyceae</taxon>
        <taxon>Chaetocerotophycidae</taxon>
        <taxon>Chaetocerotales</taxon>
        <taxon>Chaetocerotaceae</taxon>
        <taxon>Chaetoceros</taxon>
    </lineage>
</organism>
<gene>
    <name evidence="3" type="ORF">CTEN210_09940</name>
</gene>
<feature type="compositionally biased region" description="Basic and acidic residues" evidence="1">
    <location>
        <begin position="110"/>
        <end position="122"/>
    </location>
</feature>
<protein>
    <submittedName>
        <fullName evidence="3">Uncharacterized protein</fullName>
    </submittedName>
</protein>
<feature type="region of interest" description="Disordered" evidence="1">
    <location>
        <begin position="106"/>
        <end position="133"/>
    </location>
</feature>
<keyword evidence="2" id="KW-0812">Transmembrane</keyword>
<dbReference type="Proteomes" id="UP001054902">
    <property type="component" value="Unassembled WGS sequence"/>
</dbReference>
<accession>A0AAD3H851</accession>
<dbReference type="AlphaFoldDB" id="A0AAD3H851"/>